<keyword evidence="2" id="KW-1185">Reference proteome</keyword>
<dbReference type="Proteomes" id="UP000016933">
    <property type="component" value="Unassembled WGS sequence"/>
</dbReference>
<protein>
    <submittedName>
        <fullName evidence="1">Uncharacterized protein</fullName>
    </submittedName>
</protein>
<organism evidence="1 2">
    <name type="scientific">Dothistroma septosporum (strain NZE10 / CBS 128990)</name>
    <name type="common">Red band needle blight fungus</name>
    <name type="synonym">Mycosphaerella pini</name>
    <dbReference type="NCBI Taxonomy" id="675120"/>
    <lineage>
        <taxon>Eukaryota</taxon>
        <taxon>Fungi</taxon>
        <taxon>Dikarya</taxon>
        <taxon>Ascomycota</taxon>
        <taxon>Pezizomycotina</taxon>
        <taxon>Dothideomycetes</taxon>
        <taxon>Dothideomycetidae</taxon>
        <taxon>Mycosphaerellales</taxon>
        <taxon>Mycosphaerellaceae</taxon>
        <taxon>Dothistroma</taxon>
    </lineage>
</organism>
<evidence type="ECO:0000313" key="2">
    <source>
        <dbReference type="Proteomes" id="UP000016933"/>
    </source>
</evidence>
<gene>
    <name evidence="1" type="ORF">DOTSEDRAFT_71748</name>
</gene>
<sequence>MVDYSMTATKLPDGITVIESIKIALALGRSQPVPPVHLDNNYSPRALDLITQSPMSIFFLNV</sequence>
<proteinExistence type="predicted"/>
<evidence type="ECO:0000313" key="1">
    <source>
        <dbReference type="EMBL" id="EME44044.1"/>
    </source>
</evidence>
<dbReference type="EMBL" id="KB446539">
    <property type="protein sequence ID" value="EME44044.1"/>
    <property type="molecule type" value="Genomic_DNA"/>
</dbReference>
<feature type="non-terminal residue" evidence="1">
    <location>
        <position position="62"/>
    </location>
</feature>
<reference evidence="1 2" key="2">
    <citation type="journal article" date="2012" name="PLoS Pathog.">
        <title>Diverse lifestyles and strategies of plant pathogenesis encoded in the genomes of eighteen Dothideomycetes fungi.</title>
        <authorList>
            <person name="Ohm R.A."/>
            <person name="Feau N."/>
            <person name="Henrissat B."/>
            <person name="Schoch C.L."/>
            <person name="Horwitz B.A."/>
            <person name="Barry K.W."/>
            <person name="Condon B.J."/>
            <person name="Copeland A.C."/>
            <person name="Dhillon B."/>
            <person name="Glaser F."/>
            <person name="Hesse C.N."/>
            <person name="Kosti I."/>
            <person name="LaButti K."/>
            <person name="Lindquist E.A."/>
            <person name="Lucas S."/>
            <person name="Salamov A.A."/>
            <person name="Bradshaw R.E."/>
            <person name="Ciuffetti L."/>
            <person name="Hamelin R.C."/>
            <person name="Kema G.H.J."/>
            <person name="Lawrence C."/>
            <person name="Scott J.A."/>
            <person name="Spatafora J.W."/>
            <person name="Turgeon B.G."/>
            <person name="de Wit P.J.G.M."/>
            <person name="Zhong S."/>
            <person name="Goodwin S.B."/>
            <person name="Grigoriev I.V."/>
        </authorList>
    </citation>
    <scope>NUCLEOTIDE SEQUENCE [LARGE SCALE GENOMIC DNA]</scope>
    <source>
        <strain evidence="2">NZE10 / CBS 128990</strain>
    </source>
</reference>
<reference evidence="2" key="1">
    <citation type="journal article" date="2012" name="PLoS Genet.">
        <title>The genomes of the fungal plant pathogens Cladosporium fulvum and Dothistroma septosporum reveal adaptation to different hosts and lifestyles but also signatures of common ancestry.</title>
        <authorList>
            <person name="de Wit P.J.G.M."/>
            <person name="van der Burgt A."/>
            <person name="Oekmen B."/>
            <person name="Stergiopoulos I."/>
            <person name="Abd-Elsalam K.A."/>
            <person name="Aerts A.L."/>
            <person name="Bahkali A.H."/>
            <person name="Beenen H.G."/>
            <person name="Chettri P."/>
            <person name="Cox M.P."/>
            <person name="Datema E."/>
            <person name="de Vries R.P."/>
            <person name="Dhillon B."/>
            <person name="Ganley A.R."/>
            <person name="Griffiths S.A."/>
            <person name="Guo Y."/>
            <person name="Hamelin R.C."/>
            <person name="Henrissat B."/>
            <person name="Kabir M.S."/>
            <person name="Jashni M.K."/>
            <person name="Kema G."/>
            <person name="Klaubauf S."/>
            <person name="Lapidus A."/>
            <person name="Levasseur A."/>
            <person name="Lindquist E."/>
            <person name="Mehrabi R."/>
            <person name="Ohm R.A."/>
            <person name="Owen T.J."/>
            <person name="Salamov A."/>
            <person name="Schwelm A."/>
            <person name="Schijlen E."/>
            <person name="Sun H."/>
            <person name="van den Burg H.A."/>
            <person name="van Ham R.C.H.J."/>
            <person name="Zhang S."/>
            <person name="Goodwin S.B."/>
            <person name="Grigoriev I.V."/>
            <person name="Collemare J."/>
            <person name="Bradshaw R.E."/>
        </authorList>
    </citation>
    <scope>NUCLEOTIDE SEQUENCE [LARGE SCALE GENOMIC DNA]</scope>
    <source>
        <strain evidence="2">NZE10 / CBS 128990</strain>
    </source>
</reference>
<dbReference type="AlphaFoldDB" id="N1PNP3"/>
<dbReference type="HOGENOM" id="CLU_2910266_0_0_1"/>
<name>N1PNP3_DOTSN</name>
<accession>N1PNP3</accession>